<evidence type="ECO:0000256" key="4">
    <source>
        <dbReference type="ARBA" id="ARBA00022741"/>
    </source>
</evidence>
<keyword evidence="5" id="KW-0418">Kinase</keyword>
<gene>
    <name evidence="10" type="ORF">FYJ66_00255</name>
</gene>
<keyword evidence="7" id="KW-0444">Lipid biosynthesis</keyword>
<dbReference type="AlphaFoldDB" id="A0A6A8M9T3"/>
<dbReference type="InterPro" id="IPR016064">
    <property type="entry name" value="NAD/diacylglycerol_kinase_sf"/>
</dbReference>
<dbReference type="GO" id="GO:0005524">
    <property type="term" value="F:ATP binding"/>
    <property type="evidence" value="ECO:0007669"/>
    <property type="project" value="UniProtKB-KW"/>
</dbReference>
<comment type="caution">
    <text evidence="10">The sequence shown here is derived from an EMBL/GenBank/DDBJ whole genome shotgun (WGS) entry which is preliminary data.</text>
</comment>
<feature type="domain" description="DAGKc" evidence="9">
    <location>
        <begin position="3"/>
        <end position="163"/>
    </location>
</feature>
<keyword evidence="3" id="KW-0808">Transferase</keyword>
<evidence type="ECO:0000313" key="10">
    <source>
        <dbReference type="EMBL" id="MST68046.1"/>
    </source>
</evidence>
<evidence type="ECO:0000256" key="7">
    <source>
        <dbReference type="ARBA" id="ARBA00023209"/>
    </source>
</evidence>
<dbReference type="Pfam" id="PF19279">
    <property type="entry name" value="YegS_C"/>
    <property type="match status" value="1"/>
</dbReference>
<dbReference type="RefSeq" id="WP_154571527.1">
    <property type="nucleotide sequence ID" value="NZ_DBEZJY010000028.1"/>
</dbReference>
<sequence length="349" mass="38338">MSNNRTKYHFIINPVSGKGKGPENFRHKLENYRKHDDRDIILHTTNGALDALDTAAAITRECMETNTPAVIFACGGDGTLNEVANGIADFYYDNTESISNIQPGQADSEGAGRGKSVALGLVPVGSGNDFARYFDRTGDFTDIDKLLKGYVTSTDLLRLTWDEMDESEGKVVHRHRYCINGMNLGLDGNTAILAGELRKYPVIRGSMSYILALGINTAGMNGADVDIIADGEAFYSGKLLLSTVSNGRFCGGGVESCPKAKIDDGLAEVLVIPQVRRRTLFRLFPDYKNGKLMDRKDFDSLAKYRRAEKITLIPRKGYMEFVADGEILKTGKLDIEVMPGMIPLFLPSK</sequence>
<keyword evidence="7" id="KW-0594">Phospholipid biosynthesis</keyword>
<name>A0A6A8M9T3_9FIRM</name>
<accession>A0A6A8M9T3</accession>
<dbReference type="PROSITE" id="PS50146">
    <property type="entry name" value="DAGK"/>
    <property type="match status" value="1"/>
</dbReference>
<evidence type="ECO:0000259" key="9">
    <source>
        <dbReference type="PROSITE" id="PS50146"/>
    </source>
</evidence>
<comment type="cofactor">
    <cofactor evidence="1">
        <name>Mg(2+)</name>
        <dbReference type="ChEBI" id="CHEBI:18420"/>
    </cofactor>
</comment>
<evidence type="ECO:0000256" key="8">
    <source>
        <dbReference type="ARBA" id="ARBA00023264"/>
    </source>
</evidence>
<dbReference type="InterPro" id="IPR017438">
    <property type="entry name" value="ATP-NAD_kinase_N"/>
</dbReference>
<dbReference type="GO" id="GO:0008654">
    <property type="term" value="P:phospholipid biosynthetic process"/>
    <property type="evidence" value="ECO:0007669"/>
    <property type="project" value="UniProtKB-KW"/>
</dbReference>
<dbReference type="InterPro" id="IPR045540">
    <property type="entry name" value="YegS/DAGK_C"/>
</dbReference>
<dbReference type="SMART" id="SM00046">
    <property type="entry name" value="DAGKc"/>
    <property type="match status" value="1"/>
</dbReference>
<keyword evidence="6" id="KW-0067">ATP-binding</keyword>
<reference evidence="10" key="1">
    <citation type="submission" date="2019-09" db="EMBL/GenBank/DDBJ databases">
        <title>In-depth cultivation of the pig gut microbiome towards novel bacterial diversity and tailored functional studies.</title>
        <authorList>
            <person name="Wylensek D."/>
            <person name="Hitch T.C.A."/>
            <person name="Clavel T."/>
        </authorList>
    </citation>
    <scope>NUCLEOTIDE SEQUENCE</scope>
    <source>
        <strain evidence="10">RF-744-FAT-WT-3</strain>
    </source>
</reference>
<dbReference type="SUPFAM" id="SSF111331">
    <property type="entry name" value="NAD kinase/diacylglycerol kinase-like"/>
    <property type="match status" value="1"/>
</dbReference>
<keyword evidence="4" id="KW-0547">Nucleotide-binding</keyword>
<proteinExistence type="inferred from homology"/>
<keyword evidence="8" id="KW-1208">Phospholipid metabolism</keyword>
<dbReference type="Pfam" id="PF00781">
    <property type="entry name" value="DAGK_cat"/>
    <property type="match status" value="1"/>
</dbReference>
<comment type="similarity">
    <text evidence="2">Belongs to the diacylglycerol/lipid kinase family.</text>
</comment>
<protein>
    <recommendedName>
        <fullName evidence="9">DAGKc domain-containing protein</fullName>
    </recommendedName>
</protein>
<evidence type="ECO:0000256" key="2">
    <source>
        <dbReference type="ARBA" id="ARBA00005983"/>
    </source>
</evidence>
<dbReference type="GO" id="GO:0004143">
    <property type="term" value="F:ATP-dependent diacylglycerol kinase activity"/>
    <property type="evidence" value="ECO:0007669"/>
    <property type="project" value="TreeGrafter"/>
</dbReference>
<keyword evidence="7" id="KW-0443">Lipid metabolism</keyword>
<evidence type="ECO:0000256" key="3">
    <source>
        <dbReference type="ARBA" id="ARBA00022679"/>
    </source>
</evidence>
<dbReference type="EMBL" id="VUNB01000001">
    <property type="protein sequence ID" value="MST68046.1"/>
    <property type="molecule type" value="Genomic_DNA"/>
</dbReference>
<dbReference type="PANTHER" id="PTHR12358:SF106">
    <property type="entry name" value="LIPID KINASE YEGS"/>
    <property type="match status" value="1"/>
</dbReference>
<evidence type="ECO:0000256" key="6">
    <source>
        <dbReference type="ARBA" id="ARBA00022840"/>
    </source>
</evidence>
<dbReference type="GO" id="GO:0005886">
    <property type="term" value="C:plasma membrane"/>
    <property type="evidence" value="ECO:0007669"/>
    <property type="project" value="TreeGrafter"/>
</dbReference>
<evidence type="ECO:0000256" key="1">
    <source>
        <dbReference type="ARBA" id="ARBA00001946"/>
    </source>
</evidence>
<dbReference type="Gene3D" id="3.40.50.10330">
    <property type="entry name" value="Probable inorganic polyphosphate/atp-NAD kinase, domain 1"/>
    <property type="match status" value="1"/>
</dbReference>
<evidence type="ECO:0000256" key="5">
    <source>
        <dbReference type="ARBA" id="ARBA00022777"/>
    </source>
</evidence>
<dbReference type="InterPro" id="IPR001206">
    <property type="entry name" value="Diacylglycerol_kinase_cat_dom"/>
</dbReference>
<dbReference type="PANTHER" id="PTHR12358">
    <property type="entry name" value="SPHINGOSINE KINASE"/>
    <property type="match status" value="1"/>
</dbReference>
<dbReference type="Gene3D" id="2.60.200.40">
    <property type="match status" value="1"/>
</dbReference>
<dbReference type="InterPro" id="IPR050187">
    <property type="entry name" value="Lipid_Phosphate_FormReg"/>
</dbReference>
<organism evidence="10">
    <name type="scientific">Baileyella intestinalis</name>
    <dbReference type="NCBI Taxonomy" id="2606709"/>
    <lineage>
        <taxon>Bacteria</taxon>
        <taxon>Bacillati</taxon>
        <taxon>Bacillota</taxon>
        <taxon>Clostridia</taxon>
        <taxon>Peptostreptococcales</taxon>
        <taxon>Anaerovoracaceae</taxon>
        <taxon>Baileyella</taxon>
    </lineage>
</organism>